<evidence type="ECO:0000256" key="1">
    <source>
        <dbReference type="ARBA" id="ARBA00023013"/>
    </source>
</evidence>
<keyword evidence="1 5" id="KW-0649">Protein kinase inhibitor</keyword>
<evidence type="ECO:0000256" key="2">
    <source>
        <dbReference type="ARBA" id="ARBA00023306"/>
    </source>
</evidence>
<dbReference type="AlphaFoldDB" id="A0A8B8QTX0"/>
<reference evidence="5" key="1">
    <citation type="submission" date="2025-08" db="UniProtKB">
        <authorList>
            <consortium name="RefSeq"/>
        </authorList>
    </citation>
    <scope>IDENTIFICATION</scope>
    <source>
        <tissue evidence="5">Leaf</tissue>
    </source>
</reference>
<dbReference type="InterPro" id="IPR040389">
    <property type="entry name" value="SMR"/>
</dbReference>
<evidence type="ECO:0000313" key="5">
    <source>
        <dbReference type="RefSeq" id="XP_030550470.2"/>
    </source>
</evidence>
<name>A0A8B8QTX0_9MYRT</name>
<dbReference type="KEGG" id="rarg:115755288"/>
<sequence length="121" mass="13405">MSTDLQALNHQTLTLPSIHTQNPDEQFSDPVARPSGNGEDGSGGEFCRTPTSEKHRIPAALRCPPAPKKPRFSRSTSCRRKLSELDFFDVVNRREVDTFFELAAAAAAAGRVSKRRRPLVE</sequence>
<dbReference type="RefSeq" id="XP_030550470.2">
    <property type="nucleotide sequence ID" value="XM_030694610.2"/>
</dbReference>
<keyword evidence="4" id="KW-1185">Reference proteome</keyword>
<protein>
    <submittedName>
        <fullName evidence="5">Cyclin-dependent protein kinase inhibitor SMR3-like</fullName>
    </submittedName>
</protein>
<accession>A0A8B8QTX0</accession>
<keyword evidence="2" id="KW-0131">Cell cycle</keyword>
<feature type="compositionally biased region" description="Polar residues" evidence="3">
    <location>
        <begin position="1"/>
        <end position="25"/>
    </location>
</feature>
<dbReference type="GO" id="GO:0004860">
    <property type="term" value="F:protein kinase inhibitor activity"/>
    <property type="evidence" value="ECO:0007669"/>
    <property type="project" value="UniProtKB-KW"/>
</dbReference>
<dbReference type="PANTHER" id="PTHR33142:SF13">
    <property type="entry name" value="CYCLIN-DEPENDENT PROTEIN KINASE INHIBITOR SMR1"/>
    <property type="match status" value="1"/>
</dbReference>
<evidence type="ECO:0000313" key="4">
    <source>
        <dbReference type="Proteomes" id="UP000827889"/>
    </source>
</evidence>
<dbReference type="PANTHER" id="PTHR33142">
    <property type="entry name" value="CYCLIN-DEPENDENT PROTEIN KINASE INHIBITOR SMR13"/>
    <property type="match status" value="1"/>
</dbReference>
<dbReference type="Proteomes" id="UP000827889">
    <property type="component" value="Chromosome 8"/>
</dbReference>
<organism evidence="4 5">
    <name type="scientific">Rhodamnia argentea</name>
    <dbReference type="NCBI Taxonomy" id="178133"/>
    <lineage>
        <taxon>Eukaryota</taxon>
        <taxon>Viridiplantae</taxon>
        <taxon>Streptophyta</taxon>
        <taxon>Embryophyta</taxon>
        <taxon>Tracheophyta</taxon>
        <taxon>Spermatophyta</taxon>
        <taxon>Magnoliopsida</taxon>
        <taxon>eudicotyledons</taxon>
        <taxon>Gunneridae</taxon>
        <taxon>Pentapetalae</taxon>
        <taxon>rosids</taxon>
        <taxon>malvids</taxon>
        <taxon>Myrtales</taxon>
        <taxon>Myrtaceae</taxon>
        <taxon>Myrtoideae</taxon>
        <taxon>Myrteae</taxon>
        <taxon>Australasian group</taxon>
        <taxon>Rhodamnia</taxon>
    </lineage>
</organism>
<feature type="region of interest" description="Disordered" evidence="3">
    <location>
        <begin position="1"/>
        <end position="55"/>
    </location>
</feature>
<dbReference type="GO" id="GO:0032875">
    <property type="term" value="P:regulation of DNA endoreduplication"/>
    <property type="evidence" value="ECO:0007669"/>
    <property type="project" value="InterPro"/>
</dbReference>
<gene>
    <name evidence="5" type="primary">LOC115755288</name>
</gene>
<dbReference type="GeneID" id="115755288"/>
<evidence type="ECO:0000256" key="3">
    <source>
        <dbReference type="SAM" id="MobiDB-lite"/>
    </source>
</evidence>
<proteinExistence type="predicted"/>